<dbReference type="RefSeq" id="WP_091145425.1">
    <property type="nucleotide sequence ID" value="NZ_FNAI01000002.1"/>
</dbReference>
<evidence type="ECO:0000313" key="7">
    <source>
        <dbReference type="EMBL" id="SDD62511.1"/>
    </source>
</evidence>
<dbReference type="SUPFAM" id="SSF51905">
    <property type="entry name" value="FAD/NAD(P)-binding domain"/>
    <property type="match status" value="1"/>
</dbReference>
<keyword evidence="8" id="KW-1185">Reference proteome</keyword>
<dbReference type="PANTHER" id="PTHR42784">
    <property type="entry name" value="PYRANOSE 2-OXIDASE"/>
    <property type="match status" value="1"/>
</dbReference>
<evidence type="ECO:0000259" key="6">
    <source>
        <dbReference type="Pfam" id="PF05199"/>
    </source>
</evidence>
<dbReference type="GO" id="GO:0016614">
    <property type="term" value="F:oxidoreductase activity, acting on CH-OH group of donors"/>
    <property type="evidence" value="ECO:0007669"/>
    <property type="project" value="InterPro"/>
</dbReference>
<dbReference type="InterPro" id="IPR051473">
    <property type="entry name" value="P2Ox-like"/>
</dbReference>
<comment type="cofactor">
    <cofactor evidence="1">
        <name>FAD</name>
        <dbReference type="ChEBI" id="CHEBI:57692"/>
    </cofactor>
</comment>
<keyword evidence="5" id="KW-0560">Oxidoreductase</keyword>
<evidence type="ECO:0000256" key="1">
    <source>
        <dbReference type="ARBA" id="ARBA00001974"/>
    </source>
</evidence>
<proteinExistence type="inferred from homology"/>
<reference evidence="7 8" key="1">
    <citation type="submission" date="2016-10" db="EMBL/GenBank/DDBJ databases">
        <authorList>
            <person name="de Groot N.N."/>
        </authorList>
    </citation>
    <scope>NUCLEOTIDE SEQUENCE [LARGE SCALE GENOMIC DNA]</scope>
    <source>
        <strain evidence="7 8">47C3B</strain>
    </source>
</reference>
<sequence length="549" mass="61706">MKTEELKNKYDVCVIGSGPAGIITALEYAKLNPSKDVLLVEYGFKEQPAENQLDNSIKNINPINHHDPYECTNKGLGGSTATWGGRCVTYDEVDFVDRPVVNGGCTWDVSLFNEVNEYLPQTTAYFECGEPVFDLNKIPEFKDQRIAEGFVEGHITDSVVERWSMPTRFGDRYAKEILECPNLFLIDASEARTFSAPEADGTVSTLEIRNVKDKSIRKVNASVFVLAAGTQETTRILLRNQQLFSLLPQPPVALGKYYQGHLSGKIATVRFKGDPKKTDYGFLNDKDGIYLRRRFQFSTKFLVENNLLNTAIWLDNPLYFDPKHKSGAMSFMYLAMITPVLGKKLAPPAIAHSITKGEVKGVGKHIWNVVKDLPGSLLTPASIFYKRYCLKRKLPGVFLFSPQNRYALHFHSEQVPDINNYMELGPDGEELIINYSLTDADIQSVIDLHKELDKWLRDHNCGELEYWFKPEEFIDAIRQMSKDGIHQSGTTRIADSAEAGVVDTDLKLWGTKNVFVCSSSVFPTSGQANPTFYLGAFAVRLANHLTKII</sequence>
<gene>
    <name evidence="7" type="ORF">SAMN05216464_102104</name>
</gene>
<dbReference type="OrthoDB" id="9798604at2"/>
<dbReference type="EMBL" id="FNAI01000002">
    <property type="protein sequence ID" value="SDD62511.1"/>
    <property type="molecule type" value="Genomic_DNA"/>
</dbReference>
<accession>A0A1G6W9L1</accession>
<organism evidence="7 8">
    <name type="scientific">Mucilaginibacter pineti</name>
    <dbReference type="NCBI Taxonomy" id="1391627"/>
    <lineage>
        <taxon>Bacteria</taxon>
        <taxon>Pseudomonadati</taxon>
        <taxon>Bacteroidota</taxon>
        <taxon>Sphingobacteriia</taxon>
        <taxon>Sphingobacteriales</taxon>
        <taxon>Sphingobacteriaceae</taxon>
        <taxon>Mucilaginibacter</taxon>
    </lineage>
</organism>
<dbReference type="STRING" id="1391627.SAMN05216464_102104"/>
<evidence type="ECO:0000256" key="3">
    <source>
        <dbReference type="ARBA" id="ARBA00022630"/>
    </source>
</evidence>
<evidence type="ECO:0000256" key="5">
    <source>
        <dbReference type="ARBA" id="ARBA00023002"/>
    </source>
</evidence>
<dbReference type="Gene3D" id="3.50.50.60">
    <property type="entry name" value="FAD/NAD(P)-binding domain"/>
    <property type="match status" value="2"/>
</dbReference>
<feature type="domain" description="Glucose-methanol-choline oxidoreductase C-terminal" evidence="6">
    <location>
        <begin position="431"/>
        <end position="538"/>
    </location>
</feature>
<comment type="similarity">
    <text evidence="2">Belongs to the GMC oxidoreductase family.</text>
</comment>
<dbReference type="Proteomes" id="UP000199072">
    <property type="component" value="Unassembled WGS sequence"/>
</dbReference>
<dbReference type="InterPro" id="IPR007867">
    <property type="entry name" value="GMC_OxRtase_C"/>
</dbReference>
<dbReference type="InterPro" id="IPR036188">
    <property type="entry name" value="FAD/NAD-bd_sf"/>
</dbReference>
<dbReference type="Pfam" id="PF05199">
    <property type="entry name" value="GMC_oxred_C"/>
    <property type="match status" value="1"/>
</dbReference>
<dbReference type="PANTHER" id="PTHR42784:SF1">
    <property type="entry name" value="PYRANOSE 2-OXIDASE"/>
    <property type="match status" value="1"/>
</dbReference>
<evidence type="ECO:0000256" key="2">
    <source>
        <dbReference type="ARBA" id="ARBA00010790"/>
    </source>
</evidence>
<evidence type="ECO:0000313" key="8">
    <source>
        <dbReference type="Proteomes" id="UP000199072"/>
    </source>
</evidence>
<protein>
    <submittedName>
        <fullName evidence="7">GMC oxidoreductase</fullName>
    </submittedName>
</protein>
<keyword evidence="3" id="KW-0285">Flavoprotein</keyword>
<dbReference type="AlphaFoldDB" id="A0A1G6W9L1"/>
<evidence type="ECO:0000256" key="4">
    <source>
        <dbReference type="ARBA" id="ARBA00022827"/>
    </source>
</evidence>
<keyword evidence="4" id="KW-0274">FAD</keyword>
<name>A0A1G6W9L1_9SPHI</name>